<evidence type="ECO:0000256" key="1">
    <source>
        <dbReference type="SAM" id="MobiDB-lite"/>
    </source>
</evidence>
<feature type="compositionally biased region" description="Low complexity" evidence="1">
    <location>
        <begin position="61"/>
        <end position="73"/>
    </location>
</feature>
<evidence type="ECO:0000313" key="2">
    <source>
        <dbReference type="EMBL" id="BAC83478.1"/>
    </source>
</evidence>
<protein>
    <submittedName>
        <fullName evidence="2">Uncharacterized protein</fullName>
    </submittedName>
</protein>
<feature type="compositionally biased region" description="Low complexity" evidence="1">
    <location>
        <begin position="42"/>
        <end position="54"/>
    </location>
</feature>
<organism evidence="2 3">
    <name type="scientific">Oryza sativa subsp. japonica</name>
    <name type="common">Rice</name>
    <dbReference type="NCBI Taxonomy" id="39947"/>
    <lineage>
        <taxon>Eukaryota</taxon>
        <taxon>Viridiplantae</taxon>
        <taxon>Streptophyta</taxon>
        <taxon>Embryophyta</taxon>
        <taxon>Tracheophyta</taxon>
        <taxon>Spermatophyta</taxon>
        <taxon>Magnoliopsida</taxon>
        <taxon>Liliopsida</taxon>
        <taxon>Poales</taxon>
        <taxon>Poaceae</taxon>
        <taxon>BOP clade</taxon>
        <taxon>Oryzoideae</taxon>
        <taxon>Oryzeae</taxon>
        <taxon>Oryzinae</taxon>
        <taxon>Oryza</taxon>
        <taxon>Oryza sativa</taxon>
    </lineage>
</organism>
<proteinExistence type="predicted"/>
<reference evidence="3" key="2">
    <citation type="journal article" date="2008" name="Nucleic Acids Res.">
        <title>The rice annotation project database (RAP-DB): 2008 update.</title>
        <authorList>
            <consortium name="The rice annotation project (RAP)"/>
        </authorList>
    </citation>
    <scope>GENOME REANNOTATION</scope>
    <source>
        <strain evidence="3">cv. Nipponbare</strain>
    </source>
</reference>
<sequence length="174" mass="18572">MHRRALHRCLRTAPSLAGIRRALRAGLGRALRRSRWRAPLEPSAAASSPFAEPNVVPPVEPSAAASSPSRSPAGSLKLDLGFSTEENGRSDNTRALFSVSFNPTPTVAPSQRATSDGQCASSAKTALHTAIGRELTGFRKLEDGSYPVLRSKDENRSGQQIEGPEGPKVNLFQS</sequence>
<evidence type="ECO:0000313" key="3">
    <source>
        <dbReference type="Proteomes" id="UP000000763"/>
    </source>
</evidence>
<reference evidence="3" key="1">
    <citation type="journal article" date="2005" name="Nature">
        <title>The map-based sequence of the rice genome.</title>
        <authorList>
            <consortium name="International rice genome sequencing project (IRGSP)"/>
            <person name="Matsumoto T."/>
            <person name="Wu J."/>
            <person name="Kanamori H."/>
            <person name="Katayose Y."/>
            <person name="Fujisawa M."/>
            <person name="Namiki N."/>
            <person name="Mizuno H."/>
            <person name="Yamamoto K."/>
            <person name="Antonio B.A."/>
            <person name="Baba T."/>
            <person name="Sakata K."/>
            <person name="Nagamura Y."/>
            <person name="Aoki H."/>
            <person name="Arikawa K."/>
            <person name="Arita K."/>
            <person name="Bito T."/>
            <person name="Chiden Y."/>
            <person name="Fujitsuka N."/>
            <person name="Fukunaka R."/>
            <person name="Hamada M."/>
            <person name="Harada C."/>
            <person name="Hayashi A."/>
            <person name="Hijishita S."/>
            <person name="Honda M."/>
            <person name="Hosokawa S."/>
            <person name="Ichikawa Y."/>
            <person name="Idonuma A."/>
            <person name="Iijima M."/>
            <person name="Ikeda M."/>
            <person name="Ikeno M."/>
            <person name="Ito K."/>
            <person name="Ito S."/>
            <person name="Ito T."/>
            <person name="Ito Y."/>
            <person name="Ito Y."/>
            <person name="Iwabuchi A."/>
            <person name="Kamiya K."/>
            <person name="Karasawa W."/>
            <person name="Kurita K."/>
            <person name="Katagiri S."/>
            <person name="Kikuta A."/>
            <person name="Kobayashi H."/>
            <person name="Kobayashi N."/>
            <person name="Machita K."/>
            <person name="Maehara T."/>
            <person name="Masukawa M."/>
            <person name="Mizubayashi T."/>
            <person name="Mukai Y."/>
            <person name="Nagasaki H."/>
            <person name="Nagata Y."/>
            <person name="Naito S."/>
            <person name="Nakashima M."/>
            <person name="Nakama Y."/>
            <person name="Nakamichi Y."/>
            <person name="Nakamura M."/>
            <person name="Meguro A."/>
            <person name="Negishi M."/>
            <person name="Ohta I."/>
            <person name="Ohta T."/>
            <person name="Okamoto M."/>
            <person name="Ono N."/>
            <person name="Saji S."/>
            <person name="Sakaguchi M."/>
            <person name="Sakai K."/>
            <person name="Shibata M."/>
            <person name="Shimokawa T."/>
            <person name="Song J."/>
            <person name="Takazaki Y."/>
            <person name="Terasawa K."/>
            <person name="Tsugane M."/>
            <person name="Tsuji K."/>
            <person name="Ueda S."/>
            <person name="Waki K."/>
            <person name="Yamagata H."/>
            <person name="Yamamoto M."/>
            <person name="Yamamoto S."/>
            <person name="Yamane H."/>
            <person name="Yoshiki S."/>
            <person name="Yoshihara R."/>
            <person name="Yukawa K."/>
            <person name="Zhong H."/>
            <person name="Yano M."/>
            <person name="Yuan Q."/>
            <person name="Ouyang S."/>
            <person name="Liu J."/>
            <person name="Jones K.M."/>
            <person name="Gansberger K."/>
            <person name="Moffat K."/>
            <person name="Hill J."/>
            <person name="Bera J."/>
            <person name="Fadrosh D."/>
            <person name="Jin S."/>
            <person name="Johri S."/>
            <person name="Kim M."/>
            <person name="Overton L."/>
            <person name="Reardon M."/>
            <person name="Tsitrin T."/>
            <person name="Vuong H."/>
            <person name="Weaver B."/>
            <person name="Ciecko A."/>
            <person name="Tallon L."/>
            <person name="Jackson J."/>
            <person name="Pai G."/>
            <person name="Aken S.V."/>
            <person name="Utterback T."/>
            <person name="Reidmuller S."/>
            <person name="Feldblyum T."/>
            <person name="Hsiao J."/>
            <person name="Zismann V."/>
            <person name="Iobst S."/>
            <person name="de Vazeille A.R."/>
            <person name="Buell C.R."/>
            <person name="Ying K."/>
            <person name="Li Y."/>
            <person name="Lu T."/>
            <person name="Huang Y."/>
            <person name="Zhao Q."/>
            <person name="Feng Q."/>
            <person name="Zhang L."/>
            <person name="Zhu J."/>
            <person name="Weng Q."/>
            <person name="Mu J."/>
            <person name="Lu Y."/>
            <person name="Fan D."/>
            <person name="Liu Y."/>
            <person name="Guan J."/>
            <person name="Zhang Y."/>
            <person name="Yu S."/>
            <person name="Liu X."/>
            <person name="Zhang Y."/>
            <person name="Hong G."/>
            <person name="Han B."/>
            <person name="Choisne N."/>
            <person name="Demange N."/>
            <person name="Orjeda G."/>
            <person name="Samain S."/>
            <person name="Cattolico L."/>
            <person name="Pelletier E."/>
            <person name="Couloux A."/>
            <person name="Segurens B."/>
            <person name="Wincker P."/>
            <person name="D'Hont A."/>
            <person name="Scarpelli C."/>
            <person name="Weissenbach J."/>
            <person name="Salanoubat M."/>
            <person name="Quetier F."/>
            <person name="Yu Y."/>
            <person name="Kim H.R."/>
            <person name="Rambo T."/>
            <person name="Currie J."/>
            <person name="Collura K."/>
            <person name="Luo M."/>
            <person name="Yang T."/>
            <person name="Ammiraju J.S.S."/>
            <person name="Engler F."/>
            <person name="Soderlund C."/>
            <person name="Wing R.A."/>
            <person name="Palmer L.E."/>
            <person name="de la Bastide M."/>
            <person name="Spiegel L."/>
            <person name="Nascimento L."/>
            <person name="Zutavern T."/>
            <person name="O'Shaughnessy A."/>
            <person name="Dike S."/>
            <person name="Dedhia N."/>
            <person name="Preston R."/>
            <person name="Balija V."/>
            <person name="McCombie W.R."/>
            <person name="Chow T."/>
            <person name="Chen H."/>
            <person name="Chung M."/>
            <person name="Chen C."/>
            <person name="Shaw J."/>
            <person name="Wu H."/>
            <person name="Hsiao K."/>
            <person name="Chao Y."/>
            <person name="Chu M."/>
            <person name="Cheng C."/>
            <person name="Hour A."/>
            <person name="Lee P."/>
            <person name="Lin S."/>
            <person name="Lin Y."/>
            <person name="Liou J."/>
            <person name="Liu S."/>
            <person name="Hsing Y."/>
            <person name="Raghuvanshi S."/>
            <person name="Mohanty A."/>
            <person name="Bharti A.K."/>
            <person name="Gaur A."/>
            <person name="Gupta V."/>
            <person name="Kumar D."/>
            <person name="Ravi V."/>
            <person name="Vij S."/>
            <person name="Kapur A."/>
            <person name="Khurana P."/>
            <person name="Khurana P."/>
            <person name="Khurana J.P."/>
            <person name="Tyagi A.K."/>
            <person name="Gaikwad K."/>
            <person name="Singh A."/>
            <person name="Dalal V."/>
            <person name="Srivastava S."/>
            <person name="Dixit A."/>
            <person name="Pal A.K."/>
            <person name="Ghazi I.A."/>
            <person name="Yadav M."/>
            <person name="Pandit A."/>
            <person name="Bhargava A."/>
            <person name="Sureshbabu K."/>
            <person name="Batra K."/>
            <person name="Sharma T.R."/>
            <person name="Mohapatra T."/>
            <person name="Singh N.K."/>
            <person name="Messing J."/>
            <person name="Nelson A.B."/>
            <person name="Fuks G."/>
            <person name="Kavchok S."/>
            <person name="Keizer G."/>
            <person name="Linton E."/>
            <person name="Llaca V."/>
            <person name="Song R."/>
            <person name="Tanyolac B."/>
            <person name="Young S."/>
            <person name="Ho-Il K."/>
            <person name="Hahn J.H."/>
            <person name="Sangsakoo G."/>
            <person name="Vanavichit A."/>
            <person name="de Mattos Luiz.A.T."/>
            <person name="Zimmer P.D."/>
            <person name="Malone G."/>
            <person name="Dellagostin O."/>
            <person name="de Oliveira A.C."/>
            <person name="Bevan M."/>
            <person name="Bancroft I."/>
            <person name="Minx P."/>
            <person name="Cordum H."/>
            <person name="Wilson R."/>
            <person name="Cheng Z."/>
            <person name="Jin W."/>
            <person name="Jiang J."/>
            <person name="Leong S.A."/>
            <person name="Iwama H."/>
            <person name="Gojobori T."/>
            <person name="Itoh T."/>
            <person name="Niimura Y."/>
            <person name="Fujii Y."/>
            <person name="Habara T."/>
            <person name="Sakai H."/>
            <person name="Sato Y."/>
            <person name="Wilson G."/>
            <person name="Kumar K."/>
            <person name="McCouch S."/>
            <person name="Juretic N."/>
            <person name="Hoen D."/>
            <person name="Wright S."/>
            <person name="Bruskiewich R."/>
            <person name="Bureau T."/>
            <person name="Miyao A."/>
            <person name="Hirochika H."/>
            <person name="Nishikawa T."/>
            <person name="Kadowaki K."/>
            <person name="Sugiura M."/>
            <person name="Burr B."/>
            <person name="Sasaki T."/>
        </authorList>
    </citation>
    <scope>NUCLEOTIDE SEQUENCE [LARGE SCALE GENOMIC DNA]</scope>
    <source>
        <strain evidence="3">cv. Nipponbare</strain>
    </source>
</reference>
<dbReference type="EMBL" id="AP004314">
    <property type="protein sequence ID" value="BAC83478.1"/>
    <property type="molecule type" value="Genomic_DNA"/>
</dbReference>
<feature type="region of interest" description="Disordered" evidence="1">
    <location>
        <begin position="143"/>
        <end position="174"/>
    </location>
</feature>
<name>Q6ZE16_ORYSJ</name>
<dbReference type="Proteomes" id="UP000000763">
    <property type="component" value="Chromosome 7"/>
</dbReference>
<feature type="region of interest" description="Disordered" evidence="1">
    <location>
        <begin position="42"/>
        <end position="93"/>
    </location>
</feature>
<accession>Q6ZE16</accession>
<gene>
    <name evidence="2" type="primary">P0495H05.33</name>
</gene>
<dbReference type="AlphaFoldDB" id="Q6ZE16"/>